<evidence type="ECO:0000259" key="17">
    <source>
        <dbReference type="PROSITE" id="PS51846"/>
    </source>
</evidence>
<dbReference type="InterPro" id="IPR036318">
    <property type="entry name" value="FAD-bd_PCMH-like_sf"/>
</dbReference>
<keyword evidence="3" id="KW-1003">Cell membrane</keyword>
<feature type="transmembrane region" description="Helical" evidence="15">
    <location>
        <begin position="102"/>
        <end position="122"/>
    </location>
</feature>
<keyword evidence="9 14" id="KW-0472">Membrane</keyword>
<feature type="domain" description="CNNM transmembrane" evidence="17">
    <location>
        <begin position="1"/>
        <end position="199"/>
    </location>
</feature>
<dbReference type="InterPro" id="IPR016169">
    <property type="entry name" value="FAD-bd_PCMH_sub2"/>
</dbReference>
<accession>A0A2U8FJI1</accession>
<evidence type="ECO:0000256" key="4">
    <source>
        <dbReference type="ARBA" id="ARBA00022519"/>
    </source>
</evidence>
<dbReference type="Pfam" id="PF00571">
    <property type="entry name" value="CBS"/>
    <property type="match status" value="1"/>
</dbReference>
<dbReference type="CDD" id="cd04590">
    <property type="entry name" value="CBS_pair_CorC_HlyC_assoc"/>
    <property type="match status" value="1"/>
</dbReference>
<evidence type="ECO:0000256" key="10">
    <source>
        <dbReference type="ARBA" id="ARBA00037177"/>
    </source>
</evidence>
<gene>
    <name evidence="18" type="ORF">DDU33_06165</name>
</gene>
<evidence type="ECO:0000313" key="19">
    <source>
        <dbReference type="Proteomes" id="UP000244920"/>
    </source>
</evidence>
<feature type="transmembrane region" description="Helical" evidence="15">
    <location>
        <begin position="6"/>
        <end position="28"/>
    </location>
</feature>
<keyword evidence="8 13" id="KW-0129">CBS domain</keyword>
<evidence type="ECO:0000256" key="15">
    <source>
        <dbReference type="SAM" id="Phobius"/>
    </source>
</evidence>
<evidence type="ECO:0000313" key="18">
    <source>
        <dbReference type="EMBL" id="AWI51087.1"/>
    </source>
</evidence>
<dbReference type="PROSITE" id="PS51846">
    <property type="entry name" value="CNNM"/>
    <property type="match status" value="1"/>
</dbReference>
<evidence type="ECO:0000256" key="5">
    <source>
        <dbReference type="ARBA" id="ARBA00022692"/>
    </source>
</evidence>
<dbReference type="RefSeq" id="WP_108923786.1">
    <property type="nucleotide sequence ID" value="NZ_CP029206.1"/>
</dbReference>
<dbReference type="InterPro" id="IPR044751">
    <property type="entry name" value="Ion_transp-like_CBS"/>
</dbReference>
<dbReference type="Pfam" id="PF03471">
    <property type="entry name" value="CorC_HlyC"/>
    <property type="match status" value="1"/>
</dbReference>
<dbReference type="PROSITE" id="PS51371">
    <property type="entry name" value="CBS"/>
    <property type="match status" value="2"/>
</dbReference>
<evidence type="ECO:0000256" key="2">
    <source>
        <dbReference type="ARBA" id="ARBA00022448"/>
    </source>
</evidence>
<protein>
    <recommendedName>
        <fullName evidence="12">Polyamine export protein</fullName>
    </recommendedName>
</protein>
<dbReference type="InterPro" id="IPR005170">
    <property type="entry name" value="Transptr-assoc_dom"/>
</dbReference>
<dbReference type="Gene3D" id="3.30.465.10">
    <property type="match status" value="1"/>
</dbReference>
<evidence type="ECO:0000256" key="6">
    <source>
        <dbReference type="ARBA" id="ARBA00022737"/>
    </source>
</evidence>
<keyword evidence="2" id="KW-0813">Transport</keyword>
<evidence type="ECO:0000256" key="1">
    <source>
        <dbReference type="ARBA" id="ARBA00004429"/>
    </source>
</evidence>
<dbReference type="AlphaFoldDB" id="A0A2U8FJI1"/>
<keyword evidence="7 14" id="KW-1133">Transmembrane helix</keyword>
<dbReference type="SUPFAM" id="SSF54631">
    <property type="entry name" value="CBS-domain pair"/>
    <property type="match status" value="1"/>
</dbReference>
<proteinExistence type="inferred from homology"/>
<dbReference type="PANTHER" id="PTHR22777">
    <property type="entry name" value="HEMOLYSIN-RELATED"/>
    <property type="match status" value="1"/>
</dbReference>
<dbReference type="Proteomes" id="UP000244920">
    <property type="component" value="Chromosome"/>
</dbReference>
<keyword evidence="6" id="KW-0677">Repeat</keyword>
<comment type="function">
    <text evidence="10">Involved in cadaverine and putrescine tolerance in stationary phase. May facilitate the efflux of both cadaverine and putrescine from the cytoplasm, reducing potentially toxic levels under certain stress conditions.</text>
</comment>
<dbReference type="SMART" id="SM01091">
    <property type="entry name" value="CorC_HlyC"/>
    <property type="match status" value="1"/>
</dbReference>
<dbReference type="InterPro" id="IPR002550">
    <property type="entry name" value="CNNM"/>
</dbReference>
<evidence type="ECO:0000256" key="9">
    <source>
        <dbReference type="ARBA" id="ARBA00023136"/>
    </source>
</evidence>
<feature type="domain" description="CBS" evidence="16">
    <location>
        <begin position="284"/>
        <end position="341"/>
    </location>
</feature>
<evidence type="ECO:0000256" key="14">
    <source>
        <dbReference type="PROSITE-ProRule" id="PRU01193"/>
    </source>
</evidence>
<dbReference type="FunFam" id="3.10.580.10:FF:000005">
    <property type="entry name" value="HlyC/CorC family transporter"/>
    <property type="match status" value="1"/>
</dbReference>
<keyword evidence="4" id="KW-0997">Cell inner membrane</keyword>
<dbReference type="EMBL" id="CP029206">
    <property type="protein sequence ID" value="AWI51087.1"/>
    <property type="molecule type" value="Genomic_DNA"/>
</dbReference>
<dbReference type="Gene3D" id="3.10.580.10">
    <property type="entry name" value="CBS-domain"/>
    <property type="match status" value="1"/>
</dbReference>
<name>A0A2U8FJI1_9PAST</name>
<evidence type="ECO:0000259" key="16">
    <source>
        <dbReference type="PROSITE" id="PS51371"/>
    </source>
</evidence>
<keyword evidence="19" id="KW-1185">Reference proteome</keyword>
<keyword evidence="5 14" id="KW-0812">Transmembrane</keyword>
<dbReference type="InterPro" id="IPR046342">
    <property type="entry name" value="CBS_dom_sf"/>
</dbReference>
<organism evidence="18 19">
    <name type="scientific">Actinobacillus porcitonsillarum</name>
    <dbReference type="NCBI Taxonomy" id="189834"/>
    <lineage>
        <taxon>Bacteria</taxon>
        <taxon>Pseudomonadati</taxon>
        <taxon>Pseudomonadota</taxon>
        <taxon>Gammaproteobacteria</taxon>
        <taxon>Pasteurellales</taxon>
        <taxon>Pasteurellaceae</taxon>
        <taxon>Actinobacillus</taxon>
    </lineage>
</organism>
<evidence type="ECO:0000256" key="7">
    <source>
        <dbReference type="ARBA" id="ARBA00022989"/>
    </source>
</evidence>
<evidence type="ECO:0000256" key="3">
    <source>
        <dbReference type="ARBA" id="ARBA00022475"/>
    </source>
</evidence>
<dbReference type="KEGG" id="apor:DDU33_06165"/>
<evidence type="ECO:0000256" key="12">
    <source>
        <dbReference type="ARBA" id="ARBA00039818"/>
    </source>
</evidence>
<sequence length="432" mass="48936">MGLFEAILIILLLIIISAVISAAEISLAGARKLKLQAMVNEGDLRAEKVMKLQEQPGRFITVVQIGLNMVAIFGGVVGESAINPYFSQLFSQYTQAEWVDSAASWTAFALVTSSFVLFADLMPKRLAMTHPEKIAVRTIGIMSFSIFLFKPLVMFFDFIANMMFRVFGISTVRQDNMTTEDIVAVVDAGAKAGVLKTHEHYLIENVFEMQERRVTSTMTTRENIIFLDRTDNKEQVLQTIGEDPHSKLLICDNGLDKILGYVESHNLLTQYLKNESVSLTDQRLLRKPLFIPDTLSLYEVLELFKSAGEDFAVIVNEYALVVGIITLNDVMSIVMGELVSTEEEQIVRRDEDSWLIDGATPLEDVMKALDIESFPNPENYETIGGFMMYMLRKIPKKTDFVLYDQYKFEIIDTENFKIDQLMVSFRKDIKAE</sequence>
<evidence type="ECO:0000256" key="8">
    <source>
        <dbReference type="ARBA" id="ARBA00023122"/>
    </source>
</evidence>
<dbReference type="Pfam" id="PF01595">
    <property type="entry name" value="CNNM"/>
    <property type="match status" value="1"/>
</dbReference>
<evidence type="ECO:0000256" key="13">
    <source>
        <dbReference type="PROSITE-ProRule" id="PRU00703"/>
    </source>
</evidence>
<feature type="transmembrane region" description="Helical" evidence="15">
    <location>
        <begin position="59"/>
        <end position="82"/>
    </location>
</feature>
<dbReference type="InterPro" id="IPR000644">
    <property type="entry name" value="CBS_dom"/>
</dbReference>
<dbReference type="GO" id="GO:0050660">
    <property type="term" value="F:flavin adenine dinucleotide binding"/>
    <property type="evidence" value="ECO:0007669"/>
    <property type="project" value="InterPro"/>
</dbReference>
<feature type="transmembrane region" description="Helical" evidence="15">
    <location>
        <begin position="134"/>
        <end position="156"/>
    </location>
</feature>
<feature type="domain" description="CBS" evidence="16">
    <location>
        <begin position="218"/>
        <end position="277"/>
    </location>
</feature>
<dbReference type="SUPFAM" id="SSF56176">
    <property type="entry name" value="FAD-binding/transporter-associated domain-like"/>
    <property type="match status" value="1"/>
</dbReference>
<reference evidence="19" key="1">
    <citation type="submission" date="2018-05" db="EMBL/GenBank/DDBJ databases">
        <title>Complete genome sequence of Actinobacillus porcitonsillarum reference strain 9953L55 (CCUG 46996).</title>
        <authorList>
            <person name="Dona V."/>
            <person name="Perreten V."/>
        </authorList>
    </citation>
    <scope>NUCLEOTIDE SEQUENCE [LARGE SCALE GENOMIC DNA]</scope>
    <source>
        <strain evidence="19">9953L55</strain>
    </source>
</reference>
<dbReference type="GO" id="GO:0005886">
    <property type="term" value="C:plasma membrane"/>
    <property type="evidence" value="ECO:0007669"/>
    <property type="project" value="UniProtKB-SubCell"/>
</dbReference>
<evidence type="ECO:0000256" key="11">
    <source>
        <dbReference type="ARBA" id="ARBA00038280"/>
    </source>
</evidence>
<comment type="subcellular location">
    <subcellularLocation>
        <location evidence="1">Cell inner membrane</location>
        <topology evidence="1">Multi-pass membrane protein</topology>
    </subcellularLocation>
</comment>
<comment type="similarity">
    <text evidence="11">Belongs to the UPF0053 family. PaeA subfamily.</text>
</comment>
<dbReference type="PANTHER" id="PTHR22777:SF16">
    <property type="entry name" value="POLYAMINE EXPORT PROTEIN"/>
    <property type="match status" value="1"/>
</dbReference>